<evidence type="ECO:0000256" key="5">
    <source>
        <dbReference type="ARBA" id="ARBA00022958"/>
    </source>
</evidence>
<keyword evidence="2" id="KW-0479">Metal-binding</keyword>
<dbReference type="RefSeq" id="WP_133285453.1">
    <property type="nucleotide sequence ID" value="NZ_SMSI01000003.1"/>
</dbReference>
<sequence>MRAPQSLSLHALRDIPLVEPGDDLADCLIAALRDSGQVPMDGDILVIAQKIVSKAEGRYVSLDTVTPSERAVELAERLGKDPRHVEVVLSESSEVVKVGPQVIVVAHRLGFVMANAGIDESNISHEKGARVLLLPRDPDASAQALKARLDAAFGVSLGIIIADSFGRPWRNGIVGVAIGAAGVPSVIDEAGVKDLFGRELRVTEVAAADELASAASLLMGQAGQGLPAVLVRGFASPAPPKPASALVRDRARDMFR</sequence>
<protein>
    <submittedName>
        <fullName evidence="9">Coenzyme F420-0:L-glutamate ligase</fullName>
        <ecNumber evidence="9">6.3.2.31</ecNumber>
    </submittedName>
</protein>
<dbReference type="Gene3D" id="3.90.1660.10">
    <property type="entry name" value="CofE-like domain"/>
    <property type="match status" value="1"/>
</dbReference>
<dbReference type="GO" id="GO:0046872">
    <property type="term" value="F:metal ion binding"/>
    <property type="evidence" value="ECO:0007669"/>
    <property type="project" value="UniProtKB-KW"/>
</dbReference>
<keyword evidence="3" id="KW-0547">Nucleotide-binding</keyword>
<dbReference type="InterPro" id="IPR002847">
    <property type="entry name" value="F420-0_gamma-glut_ligase-dom"/>
</dbReference>
<dbReference type="InterPro" id="IPR008225">
    <property type="entry name" value="F420-0_g-glutamyl_ligase"/>
</dbReference>
<evidence type="ECO:0000259" key="8">
    <source>
        <dbReference type="Pfam" id="PF01996"/>
    </source>
</evidence>
<dbReference type="PANTHER" id="PTHR47917">
    <property type="match status" value="1"/>
</dbReference>
<evidence type="ECO:0000313" key="9">
    <source>
        <dbReference type="EMBL" id="TDH35168.1"/>
    </source>
</evidence>
<dbReference type="OrthoDB" id="9788295at2"/>
<keyword evidence="7" id="KW-0464">Manganese</keyword>
<accession>A0A4V3A6Y8</accession>
<evidence type="ECO:0000256" key="4">
    <source>
        <dbReference type="ARBA" id="ARBA00022842"/>
    </source>
</evidence>
<dbReference type="Pfam" id="PF01996">
    <property type="entry name" value="F420_ligase"/>
    <property type="match status" value="1"/>
</dbReference>
<dbReference type="EC" id="6.3.2.31" evidence="9"/>
<dbReference type="EMBL" id="SMSI01000003">
    <property type="protein sequence ID" value="TDH35168.1"/>
    <property type="molecule type" value="Genomic_DNA"/>
</dbReference>
<organism evidence="9 10">
    <name type="scientific">Pseudohoeflea suaedae</name>
    <dbReference type="NCBI Taxonomy" id="877384"/>
    <lineage>
        <taxon>Bacteria</taxon>
        <taxon>Pseudomonadati</taxon>
        <taxon>Pseudomonadota</taxon>
        <taxon>Alphaproteobacteria</taxon>
        <taxon>Hyphomicrobiales</taxon>
        <taxon>Rhizobiaceae</taxon>
        <taxon>Pseudohoeflea</taxon>
    </lineage>
</organism>
<keyword evidence="10" id="KW-1185">Reference proteome</keyword>
<keyword evidence="4" id="KW-0460">Magnesium</keyword>
<dbReference type="GO" id="GO:0052618">
    <property type="term" value="F:coenzyme F420-0:L-glutamate ligase activity"/>
    <property type="evidence" value="ECO:0007669"/>
    <property type="project" value="UniProtKB-EC"/>
</dbReference>
<dbReference type="NCBIfam" id="TIGR01916">
    <property type="entry name" value="F420_cofE"/>
    <property type="match status" value="1"/>
</dbReference>
<proteinExistence type="predicted"/>
<dbReference type="Gene3D" id="3.30.1330.100">
    <property type="entry name" value="CofE-like"/>
    <property type="match status" value="1"/>
</dbReference>
<dbReference type="Proteomes" id="UP000295131">
    <property type="component" value="Unassembled WGS sequence"/>
</dbReference>
<keyword evidence="1 9" id="KW-0436">Ligase</keyword>
<evidence type="ECO:0000256" key="2">
    <source>
        <dbReference type="ARBA" id="ARBA00022723"/>
    </source>
</evidence>
<dbReference type="AlphaFoldDB" id="A0A4V3A6Y8"/>
<evidence type="ECO:0000313" key="10">
    <source>
        <dbReference type="Proteomes" id="UP000295131"/>
    </source>
</evidence>
<dbReference type="SUPFAM" id="SSF144010">
    <property type="entry name" value="CofE-like"/>
    <property type="match status" value="1"/>
</dbReference>
<keyword evidence="6" id="KW-0342">GTP-binding</keyword>
<dbReference type="GO" id="GO:0005525">
    <property type="term" value="F:GTP binding"/>
    <property type="evidence" value="ECO:0007669"/>
    <property type="project" value="UniProtKB-KW"/>
</dbReference>
<dbReference type="PANTHER" id="PTHR47917:SF1">
    <property type="entry name" value="COENZYME F420:L-GLUTAMATE LIGASE"/>
    <property type="match status" value="1"/>
</dbReference>
<evidence type="ECO:0000256" key="7">
    <source>
        <dbReference type="ARBA" id="ARBA00023211"/>
    </source>
</evidence>
<comment type="caution">
    <text evidence="9">The sequence shown here is derived from an EMBL/GenBank/DDBJ whole genome shotgun (WGS) entry which is preliminary data.</text>
</comment>
<evidence type="ECO:0000256" key="3">
    <source>
        <dbReference type="ARBA" id="ARBA00022741"/>
    </source>
</evidence>
<feature type="domain" description="Coenzyme F420:L-glutamate ligase-like" evidence="8">
    <location>
        <begin position="15"/>
        <end position="233"/>
    </location>
</feature>
<evidence type="ECO:0000256" key="6">
    <source>
        <dbReference type="ARBA" id="ARBA00023134"/>
    </source>
</evidence>
<evidence type="ECO:0000256" key="1">
    <source>
        <dbReference type="ARBA" id="ARBA00022598"/>
    </source>
</evidence>
<gene>
    <name evidence="9" type="primary">cofE</name>
    <name evidence="9" type="ORF">E2A64_15800</name>
</gene>
<keyword evidence="5" id="KW-0630">Potassium</keyword>
<name>A0A4V3A6Y8_9HYPH</name>
<reference evidence="9 10" key="1">
    <citation type="journal article" date="2013" name="Int. J. Syst. Evol. Microbiol.">
        <title>Hoeflea suaedae sp. nov., an endophytic bacterium isolated from the root of the halophyte Suaeda maritima.</title>
        <authorList>
            <person name="Chung E.J."/>
            <person name="Park J.A."/>
            <person name="Pramanik P."/>
            <person name="Bibi F."/>
            <person name="Jeon C.O."/>
            <person name="Chung Y.R."/>
        </authorList>
    </citation>
    <scope>NUCLEOTIDE SEQUENCE [LARGE SCALE GENOMIC DNA]</scope>
    <source>
        <strain evidence="9 10">YC6898</strain>
    </source>
</reference>